<keyword evidence="9" id="KW-1185">Reference proteome</keyword>
<organism evidence="8 9">
    <name type="scientific">[Mycobacterium] burgundiense</name>
    <dbReference type="NCBI Taxonomy" id="3064286"/>
    <lineage>
        <taxon>Bacteria</taxon>
        <taxon>Bacillati</taxon>
        <taxon>Actinomycetota</taxon>
        <taxon>Actinomycetes</taxon>
        <taxon>Mycobacteriales</taxon>
        <taxon>Mycobacteriaceae</taxon>
        <taxon>Mycolicibacterium</taxon>
    </lineage>
</organism>
<proteinExistence type="inferred from homology"/>
<gene>
    <name evidence="8" type="primary">pstC</name>
    <name evidence="8" type="ORF">MU0053_000632</name>
</gene>
<keyword evidence="4 5" id="KW-0472">Membrane</keyword>
<dbReference type="PROSITE" id="PS50928">
    <property type="entry name" value="ABC_TM1"/>
    <property type="match status" value="1"/>
</dbReference>
<evidence type="ECO:0000256" key="2">
    <source>
        <dbReference type="ARBA" id="ARBA00022692"/>
    </source>
</evidence>
<dbReference type="EMBL" id="OY726397">
    <property type="protein sequence ID" value="CAJ1496370.1"/>
    <property type="molecule type" value="Genomic_DNA"/>
</dbReference>
<evidence type="ECO:0000256" key="3">
    <source>
        <dbReference type="ARBA" id="ARBA00022989"/>
    </source>
</evidence>
<keyword evidence="5" id="KW-0813">Transport</keyword>
<comment type="similarity">
    <text evidence="6">Belongs to the binding-protein-dependent transport system permease family. CysTW subfamily.</text>
</comment>
<dbReference type="Gene3D" id="1.10.3720.10">
    <property type="entry name" value="MetI-like"/>
    <property type="match status" value="1"/>
</dbReference>
<dbReference type="SUPFAM" id="SSF161098">
    <property type="entry name" value="MetI-like"/>
    <property type="match status" value="1"/>
</dbReference>
<keyword evidence="3 5" id="KW-1133">Transmembrane helix</keyword>
<evidence type="ECO:0000256" key="1">
    <source>
        <dbReference type="ARBA" id="ARBA00004141"/>
    </source>
</evidence>
<name>A0ABM9LBX5_9MYCO</name>
<feature type="domain" description="ABC transmembrane type-1" evidence="7">
    <location>
        <begin position="90"/>
        <end position="304"/>
    </location>
</feature>
<dbReference type="Proteomes" id="UP001190465">
    <property type="component" value="Chromosome"/>
</dbReference>
<accession>A0ABM9LBX5</accession>
<keyword evidence="6" id="KW-1003">Cell membrane</keyword>
<reference evidence="8 9" key="1">
    <citation type="submission" date="2023-08" db="EMBL/GenBank/DDBJ databases">
        <authorList>
            <person name="Folkvardsen B D."/>
            <person name="Norman A."/>
        </authorList>
    </citation>
    <scope>NUCLEOTIDE SEQUENCE [LARGE SCALE GENOMIC DNA]</scope>
    <source>
        <strain evidence="8 9">Mu0053</strain>
    </source>
</reference>
<evidence type="ECO:0000256" key="6">
    <source>
        <dbReference type="RuleBase" id="RU363054"/>
    </source>
</evidence>
<dbReference type="PANTHER" id="PTHR42727">
    <property type="entry name" value="PHOSPHATE TRANSPORT SYSTEM PERMEASE PROTEIN"/>
    <property type="match status" value="1"/>
</dbReference>
<dbReference type="CDD" id="cd06261">
    <property type="entry name" value="TM_PBP2"/>
    <property type="match status" value="1"/>
</dbReference>
<dbReference type="Pfam" id="PF00528">
    <property type="entry name" value="BPD_transp_1"/>
    <property type="match status" value="1"/>
</dbReference>
<evidence type="ECO:0000256" key="5">
    <source>
        <dbReference type="RuleBase" id="RU363032"/>
    </source>
</evidence>
<feature type="transmembrane region" description="Helical" evidence="5">
    <location>
        <begin position="286"/>
        <end position="305"/>
    </location>
</feature>
<evidence type="ECO:0000259" key="7">
    <source>
        <dbReference type="PROSITE" id="PS50928"/>
    </source>
</evidence>
<dbReference type="InterPro" id="IPR000515">
    <property type="entry name" value="MetI-like"/>
</dbReference>
<feature type="transmembrane region" description="Helical" evidence="5">
    <location>
        <begin position="216"/>
        <end position="237"/>
    </location>
</feature>
<dbReference type="RefSeq" id="WP_308480971.1">
    <property type="nucleotide sequence ID" value="NZ_OY726397.1"/>
</dbReference>
<dbReference type="InterPro" id="IPR011864">
    <property type="entry name" value="Phosphate_PstC"/>
</dbReference>
<feature type="transmembrane region" description="Helical" evidence="5">
    <location>
        <begin position="136"/>
        <end position="154"/>
    </location>
</feature>
<keyword evidence="6" id="KW-0592">Phosphate transport</keyword>
<evidence type="ECO:0000256" key="4">
    <source>
        <dbReference type="ARBA" id="ARBA00023136"/>
    </source>
</evidence>
<keyword evidence="2 5" id="KW-0812">Transmembrane</keyword>
<dbReference type="PANTHER" id="PTHR42727:SF1">
    <property type="entry name" value="PHOSPHATE TRANSPORT SYSTEM PERMEASE"/>
    <property type="match status" value="1"/>
</dbReference>
<comment type="subcellular location">
    <subcellularLocation>
        <location evidence="5">Cell membrane</location>
        <topology evidence="5">Multi-pass membrane protein</topology>
    </subcellularLocation>
    <subcellularLocation>
        <location evidence="1">Membrane</location>
        <topology evidence="1">Multi-pass membrane protein</topology>
    </subcellularLocation>
</comment>
<feature type="transmembrane region" description="Helical" evidence="5">
    <location>
        <begin position="89"/>
        <end position="115"/>
    </location>
</feature>
<feature type="transmembrane region" description="Helical" evidence="5">
    <location>
        <begin position="33"/>
        <end position="55"/>
    </location>
</feature>
<sequence length="316" mass="33622">MPVVDEAVSAPGSSPPVSLAASSPRYAEKIIKVVFALSAVLSVAITTAIVLALLFPTIGFFRHVSIVDFFTGTSWRPAFADPSFGVLPIVIGTLTVVFWALLVGIPLGLLAAIYLAEYAPPRVRKVVKPILEVLEGIPTVAIGMFGLLFMRPFLEDLFPFLSWQAFSVGVAGIMVGIMIIPLITSVSDDAMRSVPQGLREGAYGLGANKMQVSLRVVFPGAISGIIAAIVLATSRAIGETMVVLIVAGQTPRFGFTFTGSVQTMTAFIGSTATGDIATGTIVYESIFAVGALLFVMTLCMNMFAIRMVKRFREVYD</sequence>
<dbReference type="InterPro" id="IPR035906">
    <property type="entry name" value="MetI-like_sf"/>
</dbReference>
<dbReference type="NCBIfam" id="TIGR02138">
    <property type="entry name" value="phosphate_pstC"/>
    <property type="match status" value="1"/>
</dbReference>
<evidence type="ECO:0000313" key="8">
    <source>
        <dbReference type="EMBL" id="CAJ1496370.1"/>
    </source>
</evidence>
<comment type="function">
    <text evidence="6">Part of the binding-protein-dependent transport system for phosphate; probably responsible for the translocation of the substrate across the membrane.</text>
</comment>
<protein>
    <recommendedName>
        <fullName evidence="6">Phosphate transport system permease protein</fullName>
    </recommendedName>
</protein>
<evidence type="ECO:0000313" key="9">
    <source>
        <dbReference type="Proteomes" id="UP001190465"/>
    </source>
</evidence>
<feature type="transmembrane region" description="Helical" evidence="5">
    <location>
        <begin position="160"/>
        <end position="183"/>
    </location>
</feature>